<name>A0A167FUH1_CALVF</name>
<evidence type="ECO:0000313" key="1">
    <source>
        <dbReference type="EMBL" id="KZO89855.1"/>
    </source>
</evidence>
<organism evidence="1 2">
    <name type="scientific">Calocera viscosa (strain TUFC12733)</name>
    <dbReference type="NCBI Taxonomy" id="1330018"/>
    <lineage>
        <taxon>Eukaryota</taxon>
        <taxon>Fungi</taxon>
        <taxon>Dikarya</taxon>
        <taxon>Basidiomycota</taxon>
        <taxon>Agaricomycotina</taxon>
        <taxon>Dacrymycetes</taxon>
        <taxon>Dacrymycetales</taxon>
        <taxon>Dacrymycetaceae</taxon>
        <taxon>Calocera</taxon>
    </lineage>
</organism>
<accession>A0A167FUH1</accession>
<gene>
    <name evidence="1" type="ORF">CALVIDRAFT_437227</name>
</gene>
<sequence length="70" mass="7797">MSSACQVLLFSEQACRSSSGLYSPIAQSHRSQNAPRQTNDACDRIYARSARAWSSTHTAEAERCLSYLLR</sequence>
<evidence type="ECO:0000313" key="2">
    <source>
        <dbReference type="Proteomes" id="UP000076738"/>
    </source>
</evidence>
<proteinExistence type="predicted"/>
<dbReference type="Proteomes" id="UP000076738">
    <property type="component" value="Unassembled WGS sequence"/>
</dbReference>
<dbReference type="EMBL" id="KV417362">
    <property type="protein sequence ID" value="KZO89855.1"/>
    <property type="molecule type" value="Genomic_DNA"/>
</dbReference>
<reference evidence="1 2" key="1">
    <citation type="journal article" date="2016" name="Mol. Biol. Evol.">
        <title>Comparative Genomics of Early-Diverging Mushroom-Forming Fungi Provides Insights into the Origins of Lignocellulose Decay Capabilities.</title>
        <authorList>
            <person name="Nagy L.G."/>
            <person name="Riley R."/>
            <person name="Tritt A."/>
            <person name="Adam C."/>
            <person name="Daum C."/>
            <person name="Floudas D."/>
            <person name="Sun H."/>
            <person name="Yadav J.S."/>
            <person name="Pangilinan J."/>
            <person name="Larsson K.H."/>
            <person name="Matsuura K."/>
            <person name="Barry K."/>
            <person name="Labutti K."/>
            <person name="Kuo R."/>
            <person name="Ohm R.A."/>
            <person name="Bhattacharya S.S."/>
            <person name="Shirouzu T."/>
            <person name="Yoshinaga Y."/>
            <person name="Martin F.M."/>
            <person name="Grigoriev I.V."/>
            <person name="Hibbett D.S."/>
        </authorList>
    </citation>
    <scope>NUCLEOTIDE SEQUENCE [LARGE SCALE GENOMIC DNA]</scope>
    <source>
        <strain evidence="1 2">TUFC12733</strain>
    </source>
</reference>
<protein>
    <submittedName>
        <fullName evidence="1">Uncharacterized protein</fullName>
    </submittedName>
</protein>
<keyword evidence="2" id="KW-1185">Reference proteome</keyword>
<dbReference type="AlphaFoldDB" id="A0A167FUH1"/>